<reference evidence="1" key="1">
    <citation type="submission" date="2016-04" db="EMBL/GenBank/DDBJ databases">
        <authorList>
            <person name="Nguyen H.D."/>
            <person name="Samba Siva P."/>
            <person name="Cullis J."/>
            <person name="Levesque C.A."/>
            <person name="Hambleton S."/>
        </authorList>
    </citation>
    <scope>NUCLEOTIDE SEQUENCE</scope>
    <source>
        <strain evidence="1">DAOMC 236416</strain>
    </source>
</reference>
<organism evidence="1 2">
    <name type="scientific">Tilletia indica</name>
    <dbReference type="NCBI Taxonomy" id="43049"/>
    <lineage>
        <taxon>Eukaryota</taxon>
        <taxon>Fungi</taxon>
        <taxon>Dikarya</taxon>
        <taxon>Basidiomycota</taxon>
        <taxon>Ustilaginomycotina</taxon>
        <taxon>Exobasidiomycetes</taxon>
        <taxon>Tilletiales</taxon>
        <taxon>Tilletiaceae</taxon>
        <taxon>Tilletia</taxon>
    </lineage>
</organism>
<evidence type="ECO:0000313" key="2">
    <source>
        <dbReference type="Proteomes" id="UP000077521"/>
    </source>
</evidence>
<protein>
    <submittedName>
        <fullName evidence="1">Uncharacterized protein</fullName>
    </submittedName>
</protein>
<keyword evidence="2" id="KW-1185">Reference proteome</keyword>
<evidence type="ECO:0000313" key="1">
    <source>
        <dbReference type="EMBL" id="KAE8242705.1"/>
    </source>
</evidence>
<dbReference type="Proteomes" id="UP000077521">
    <property type="component" value="Unassembled WGS sequence"/>
</dbReference>
<accession>A0A8T8SMT8</accession>
<comment type="caution">
    <text evidence="1">The sequence shown here is derived from an EMBL/GenBank/DDBJ whole genome shotgun (WGS) entry which is preliminary data.</text>
</comment>
<name>A0A8T8SMT8_9BASI</name>
<sequence length="207" mass="23124">MYPRRHEVRWYTTTFERDHQQADRVSCVLVIPRSAVSGACVIGFTLSGPQLQRQDIDYTDESGEPQQRVVGLRLTISEERKLEALCTSASAGQWKLTPHLFGIPSSGLKLAGLWGRMQEDGSDAGIGRLWFIWGQVISTSSFKYRRGQNFEAGAYHTSLALGLAKNERAPEDQNESSECQADIYTFQPRATIPAKSKSTTILPSRRS</sequence>
<gene>
    <name evidence="1" type="ORF">A4X13_0g7048</name>
</gene>
<dbReference type="EMBL" id="LWDF02000778">
    <property type="protein sequence ID" value="KAE8242705.1"/>
    <property type="molecule type" value="Genomic_DNA"/>
</dbReference>
<reference evidence="1" key="2">
    <citation type="journal article" date="2019" name="IMA Fungus">
        <title>Genome sequencing and comparison of five Tilletia species to identify candidate genes for the detection of regulated species infecting wheat.</title>
        <authorList>
            <person name="Nguyen H.D.T."/>
            <person name="Sultana T."/>
            <person name="Kesanakurti P."/>
            <person name="Hambleton S."/>
        </authorList>
    </citation>
    <scope>NUCLEOTIDE SEQUENCE</scope>
    <source>
        <strain evidence="1">DAOMC 236416</strain>
    </source>
</reference>
<dbReference type="AlphaFoldDB" id="A0A8T8SMT8"/>
<proteinExistence type="predicted"/>